<accession>A0ABZ1BP02</accession>
<proteinExistence type="predicted"/>
<gene>
    <name evidence="1" type="ORF">VLY81_12810</name>
</gene>
<organism evidence="1 2">
    <name type="scientific">Geochorda subterranea</name>
    <dbReference type="NCBI Taxonomy" id="3109564"/>
    <lineage>
        <taxon>Bacteria</taxon>
        <taxon>Bacillati</taxon>
        <taxon>Bacillota</taxon>
        <taxon>Limnochordia</taxon>
        <taxon>Limnochordales</taxon>
        <taxon>Geochordaceae</taxon>
        <taxon>Geochorda</taxon>
    </lineage>
</organism>
<reference evidence="2" key="1">
    <citation type="submission" date="2023-12" db="EMBL/GenBank/DDBJ databases">
        <title>Novel isolates from deep terrestrial aquifers shed light on the physiology and ecology of the class Limnochordia.</title>
        <authorList>
            <person name="Karnachuk O.V."/>
            <person name="Lukina A.P."/>
            <person name="Avakyan M.R."/>
            <person name="Kadnikov V."/>
            <person name="Begmatov S."/>
            <person name="Beletsky A.V."/>
            <person name="Mardanov A.V."/>
            <person name="Ravin N.V."/>
        </authorList>
    </citation>
    <scope>NUCLEOTIDE SEQUENCE [LARGE SCALE GENOMIC DNA]</scope>
    <source>
        <strain evidence="2">LN</strain>
    </source>
</reference>
<dbReference type="EMBL" id="CP141614">
    <property type="protein sequence ID" value="WRP14286.1"/>
    <property type="molecule type" value="Genomic_DNA"/>
</dbReference>
<dbReference type="Proteomes" id="UP001333102">
    <property type="component" value="Chromosome"/>
</dbReference>
<evidence type="ECO:0000313" key="1">
    <source>
        <dbReference type="EMBL" id="WRP14286.1"/>
    </source>
</evidence>
<evidence type="ECO:0000313" key="2">
    <source>
        <dbReference type="Proteomes" id="UP001333102"/>
    </source>
</evidence>
<name>A0ABZ1BP02_9FIRM</name>
<keyword evidence="2" id="KW-1185">Reference proteome</keyword>
<dbReference type="RefSeq" id="WP_324668595.1">
    <property type="nucleotide sequence ID" value="NZ_CP141614.1"/>
</dbReference>
<sequence length="71" mass="8004">MLVVGGKWPFELKPAFYEPERFLREQAEVEVALMVPRRSGERGAGVRAIRTARTCAARRAASRTRDMGNRA</sequence>
<protein>
    <submittedName>
        <fullName evidence="1">Uncharacterized protein</fullName>
    </submittedName>
</protein>